<organism evidence="1 2">
    <name type="scientific">Micromonospora lupini str. Lupac 08</name>
    <dbReference type="NCBI Taxonomy" id="1150864"/>
    <lineage>
        <taxon>Bacteria</taxon>
        <taxon>Bacillati</taxon>
        <taxon>Actinomycetota</taxon>
        <taxon>Actinomycetes</taxon>
        <taxon>Micromonosporales</taxon>
        <taxon>Micromonosporaceae</taxon>
        <taxon>Micromonospora</taxon>
    </lineage>
</organism>
<proteinExistence type="predicted"/>
<gene>
    <name evidence="1" type="ORF">MILUP08_44272</name>
</gene>
<protein>
    <submittedName>
        <fullName evidence="1">Uncharacterized protein</fullName>
    </submittedName>
</protein>
<reference evidence="2" key="1">
    <citation type="journal article" date="2012" name="J. Bacteriol.">
        <title>Genome Sequence of Micromonospora lupini Lupac 08, Isolated from Root Nodules of Lupinus angustifolius.</title>
        <authorList>
            <person name="Alonso-Vega P."/>
            <person name="Normand P."/>
            <person name="Bacigalupe R."/>
            <person name="Pujic P."/>
            <person name="Lajus A."/>
            <person name="Vallenet D."/>
            <person name="Carro L."/>
            <person name="Coll P."/>
            <person name="Trujillo M.E."/>
        </authorList>
    </citation>
    <scope>NUCLEOTIDE SEQUENCE [LARGE SCALE GENOMIC DNA]</scope>
    <source>
        <strain evidence="2">Lupac 08</strain>
    </source>
</reference>
<dbReference type="AlphaFoldDB" id="I0L6F0"/>
<dbReference type="STRING" id="1150864.MILUP08_44272"/>
<comment type="caution">
    <text evidence="1">The sequence shown here is derived from an EMBL/GenBank/DDBJ whole genome shotgun (WGS) entry which is preliminary data.</text>
</comment>
<name>I0L6F0_9ACTN</name>
<evidence type="ECO:0000313" key="1">
    <source>
        <dbReference type="EMBL" id="CCH19397.1"/>
    </source>
</evidence>
<keyword evidence="2" id="KW-1185">Reference proteome</keyword>
<dbReference type="RefSeq" id="WP_007461433.1">
    <property type="nucleotide sequence ID" value="NZ_HF570108.1"/>
</dbReference>
<sequence length="242" mass="27454">MAPDPIDVNGQLEAALAEVAAAFRGMTAHQLESNCECHWGSAEELALLKTPDVPLDDDLLQRTYWLGDWIYHGPLLRRIMPQVTRGLVTGQVEPIGGLERNFIRGRWQEWPAAQRDAVRAFLDAWWLHVLVAPGAKVTAHEALQFLAEVSVQVTPWLTTWESLLTNPTAARRLAVAVDDWMYDLSDDALPWRSEHDGTDWCPTLSLWVLRHAPRVLREQDASAERQDDVRRLALPLDARWDT</sequence>
<accession>I0L6F0</accession>
<dbReference type="EMBL" id="CAIE01000035">
    <property type="protein sequence ID" value="CCH19397.1"/>
    <property type="molecule type" value="Genomic_DNA"/>
</dbReference>
<evidence type="ECO:0000313" key="2">
    <source>
        <dbReference type="Proteomes" id="UP000003448"/>
    </source>
</evidence>
<dbReference type="Proteomes" id="UP000003448">
    <property type="component" value="Unassembled WGS sequence"/>
</dbReference>
<dbReference type="OrthoDB" id="4535590at2"/>
<dbReference type="eggNOG" id="ENOG5033RZB">
    <property type="taxonomic scope" value="Bacteria"/>
</dbReference>